<dbReference type="Proteomes" id="UP000207683">
    <property type="component" value="Segment"/>
</dbReference>
<evidence type="ECO:0000313" key="2">
    <source>
        <dbReference type="EMBL" id="ADD25722.1"/>
    </source>
</evidence>
<dbReference type="EMBL" id="GQ403788">
    <property type="protein sequence ID" value="ADD25722.1"/>
    <property type="molecule type" value="Genomic_DNA"/>
</dbReference>
<dbReference type="KEGG" id="vg:24366526"/>
<feature type="region of interest" description="Disordered" evidence="1">
    <location>
        <begin position="147"/>
        <end position="204"/>
    </location>
</feature>
<reference evidence="2 3" key="1">
    <citation type="journal article" date="2010" name="Appl. Environ. Microbiol.">
        <title>Genome organization and characterization of the virulent lactococcal phage 1358 and its similarities to Listeria phages.</title>
        <authorList>
            <person name="Dupuis M.E."/>
            <person name="Moineau S."/>
        </authorList>
    </citation>
    <scope>NUCLEOTIDE SEQUENCE [LARGE SCALE GENOMIC DNA]</scope>
</reference>
<keyword evidence="3" id="KW-1185">Reference proteome</keyword>
<accession>D3W0F6</accession>
<sequence length="258" mass="28650">MTIKLAIMGDNVADVIKQAQAFIAENSGSAPITLEANGIKAVVSPAAAAAEKEEQAAKLKAEHVKANTNIADGSTTNEFDGVRYGTKTIKRNTWLDLKDGRVLFVKAGGRMPEESEIEARLTKNQFDAKLEEGTDIALTIAEVVESWTEDDVPNANEVNNAEEEAEDDDSVDEENEDEDEAGEADEEEEEEEEDGEEDYTVEEVKDLVKEIKEIKGGKKFVKELLEEYDVKIVKNLDEDELQEVGEELDEWLEEHEEA</sequence>
<name>D3W0F6_9CAUD</name>
<feature type="compositionally biased region" description="Acidic residues" evidence="1">
    <location>
        <begin position="160"/>
        <end position="201"/>
    </location>
</feature>
<evidence type="ECO:0000256" key="1">
    <source>
        <dbReference type="SAM" id="MobiDB-lite"/>
    </source>
</evidence>
<protein>
    <submittedName>
        <fullName evidence="2">Uncharacterized protein</fullName>
    </submittedName>
</protein>
<proteinExistence type="predicted"/>
<organism evidence="2 3">
    <name type="scientific">Lactococcus phage 1358</name>
    <dbReference type="NCBI Taxonomy" id="741942"/>
    <lineage>
        <taxon>Viruses</taxon>
        <taxon>Duplodnaviria</taxon>
        <taxon>Heunggongvirae</taxon>
        <taxon>Uroviricota</taxon>
        <taxon>Caudoviricetes</taxon>
        <taxon>Whiteheadvirus</taxon>
        <taxon>Whiteheadvirus wv1358</taxon>
    </lineage>
</organism>
<dbReference type="GeneID" id="24366526"/>
<dbReference type="RefSeq" id="YP_009140412.1">
    <property type="nucleotide sequence ID" value="NC_027120.1"/>
</dbReference>
<evidence type="ECO:0000313" key="3">
    <source>
        <dbReference type="Proteomes" id="UP000207683"/>
    </source>
</evidence>